<protein>
    <submittedName>
        <fullName evidence="2">Lysophospholipase L1</fullName>
    </submittedName>
</protein>
<dbReference type="InterPro" id="IPR013830">
    <property type="entry name" value="SGNH_hydro"/>
</dbReference>
<proteinExistence type="predicted"/>
<dbReference type="PANTHER" id="PTHR30383">
    <property type="entry name" value="THIOESTERASE 1/PROTEASE 1/LYSOPHOSPHOLIPASE L1"/>
    <property type="match status" value="1"/>
</dbReference>
<gene>
    <name evidence="2" type="ORF">SAMN05444406_104114</name>
</gene>
<dbReference type="EMBL" id="FOXR01000004">
    <property type="protein sequence ID" value="SFP82042.1"/>
    <property type="molecule type" value="Genomic_DNA"/>
</dbReference>
<organism evidence="2 3">
    <name type="scientific">Caldicoprobacter faecalis</name>
    <dbReference type="NCBI Taxonomy" id="937334"/>
    <lineage>
        <taxon>Bacteria</taxon>
        <taxon>Bacillati</taxon>
        <taxon>Bacillota</taxon>
        <taxon>Clostridia</taxon>
        <taxon>Caldicoprobacterales</taxon>
        <taxon>Caldicoprobacteraceae</taxon>
        <taxon>Caldicoprobacter</taxon>
    </lineage>
</organism>
<reference evidence="2 3" key="1">
    <citation type="submission" date="2016-10" db="EMBL/GenBank/DDBJ databases">
        <authorList>
            <person name="de Groot N.N."/>
        </authorList>
    </citation>
    <scope>NUCLEOTIDE SEQUENCE [LARGE SCALE GENOMIC DNA]</scope>
    <source>
        <strain evidence="2 3">DSM 20678</strain>
    </source>
</reference>
<dbReference type="Pfam" id="PF13472">
    <property type="entry name" value="Lipase_GDSL_2"/>
    <property type="match status" value="1"/>
</dbReference>
<evidence type="ECO:0000313" key="3">
    <source>
        <dbReference type="Proteomes" id="UP000198577"/>
    </source>
</evidence>
<feature type="domain" description="SGNH hydrolase-type esterase" evidence="1">
    <location>
        <begin position="15"/>
        <end position="198"/>
    </location>
</feature>
<evidence type="ECO:0000313" key="2">
    <source>
        <dbReference type="EMBL" id="SFP82042.1"/>
    </source>
</evidence>
<dbReference type="CDD" id="cd01834">
    <property type="entry name" value="SGNH_hydrolase_like_2"/>
    <property type="match status" value="1"/>
</dbReference>
<dbReference type="InterPro" id="IPR036514">
    <property type="entry name" value="SGNH_hydro_sf"/>
</dbReference>
<dbReference type="GO" id="GO:0004622">
    <property type="term" value="F:phosphatidylcholine lysophospholipase activity"/>
    <property type="evidence" value="ECO:0007669"/>
    <property type="project" value="TreeGrafter"/>
</dbReference>
<dbReference type="Gene3D" id="3.40.50.1110">
    <property type="entry name" value="SGNH hydrolase"/>
    <property type="match status" value="1"/>
</dbReference>
<accession>A0A1I5TG46</accession>
<keyword evidence="3" id="KW-1185">Reference proteome</keyword>
<dbReference type="InterPro" id="IPR051532">
    <property type="entry name" value="Ester_Hydrolysis_Enzymes"/>
</dbReference>
<dbReference type="SUPFAM" id="SSF52266">
    <property type="entry name" value="SGNH hydrolase"/>
    <property type="match status" value="1"/>
</dbReference>
<name>A0A1I5TG46_9FIRM</name>
<dbReference type="Proteomes" id="UP000198577">
    <property type="component" value="Unassembled WGS sequence"/>
</dbReference>
<dbReference type="AlphaFoldDB" id="A0A1I5TG46"/>
<dbReference type="RefSeq" id="WP_092281997.1">
    <property type="nucleotide sequence ID" value="NZ_FOXR01000004.1"/>
</dbReference>
<dbReference type="PANTHER" id="PTHR30383:SF5">
    <property type="entry name" value="SGNH HYDROLASE-TYPE ESTERASE DOMAIN-CONTAINING PROTEIN"/>
    <property type="match status" value="1"/>
</dbReference>
<dbReference type="STRING" id="937334.SAMN05444406_104114"/>
<evidence type="ECO:0000259" key="1">
    <source>
        <dbReference type="Pfam" id="PF13472"/>
    </source>
</evidence>
<sequence>MSTLIEDGAVVLFQGDSITDCGRSRSDDQDLGKGYPNMIAAWFNAVYPEKRVRFINRGVSGNRVRDLVERWQRDCIDLNPSWVSILIGINDCWRRYDRNDPTPVEVFAAGYRRILTEVSEKLNAKIILCEPFVLPVPEDRKMWREDLDPKIQVVRELAREFGALYVPLDGIFAAAAAKREPEFWAPDGVHPSQAGHALIARAWLQTVKAEL</sequence>
<dbReference type="OrthoDB" id="9794725at2"/>